<accession>A0A6A4N7X2</accession>
<sequence length="63" mass="7323">MGRNLYHFWIYHEGYEESVLMLMKRMGVHSGLVVKVGISICVLLVYYKLLFSSLIKMGQTILI</sequence>
<feature type="transmembrane region" description="Helical" evidence="1">
    <location>
        <begin position="26"/>
        <end position="47"/>
    </location>
</feature>
<dbReference type="OrthoDB" id="10613466at2759"/>
<evidence type="ECO:0000313" key="3">
    <source>
        <dbReference type="Proteomes" id="UP000447434"/>
    </source>
</evidence>
<dbReference type="EMBL" id="WOCE01000024">
    <property type="protein sequence ID" value="KAE9586152.1"/>
    <property type="molecule type" value="Genomic_DNA"/>
</dbReference>
<dbReference type="Proteomes" id="UP000447434">
    <property type="component" value="Chromosome 24"/>
</dbReference>
<keyword evidence="1" id="KW-1133">Transmembrane helix</keyword>
<keyword evidence="3" id="KW-1185">Reference proteome</keyword>
<dbReference type="AlphaFoldDB" id="A0A6A4N7X2"/>
<keyword evidence="1" id="KW-0472">Membrane</keyword>
<reference evidence="3" key="1">
    <citation type="journal article" date="2020" name="Nat. Commun.">
        <title>Genome sequence of the cluster root forming white lupin.</title>
        <authorList>
            <person name="Hufnagel B."/>
            <person name="Marques A."/>
            <person name="Soriano A."/>
            <person name="Marques L."/>
            <person name="Divol F."/>
            <person name="Doumas P."/>
            <person name="Sallet E."/>
            <person name="Mancinotti D."/>
            <person name="Carrere S."/>
            <person name="Marande W."/>
            <person name="Arribat S."/>
            <person name="Keller J."/>
            <person name="Huneau C."/>
            <person name="Blein T."/>
            <person name="Aime D."/>
            <person name="Laguerre M."/>
            <person name="Taylor J."/>
            <person name="Schubert V."/>
            <person name="Nelson M."/>
            <person name="Geu-Flores F."/>
            <person name="Crespi M."/>
            <person name="Gallardo-Guerrero K."/>
            <person name="Delaux P.-M."/>
            <person name="Salse J."/>
            <person name="Berges H."/>
            <person name="Guyot R."/>
            <person name="Gouzy J."/>
            <person name="Peret B."/>
        </authorList>
    </citation>
    <scope>NUCLEOTIDE SEQUENCE [LARGE SCALE GENOMIC DNA]</scope>
    <source>
        <strain evidence="3">cv. Amiga</strain>
    </source>
</reference>
<gene>
    <name evidence="2" type="ORF">Lalb_Chr24g0398841</name>
</gene>
<evidence type="ECO:0000313" key="2">
    <source>
        <dbReference type="EMBL" id="KAE9586152.1"/>
    </source>
</evidence>
<evidence type="ECO:0000256" key="1">
    <source>
        <dbReference type="SAM" id="Phobius"/>
    </source>
</evidence>
<name>A0A6A4N7X2_LUPAL</name>
<keyword evidence="1" id="KW-0812">Transmembrane</keyword>
<organism evidence="2 3">
    <name type="scientific">Lupinus albus</name>
    <name type="common">White lupine</name>
    <name type="synonym">Lupinus termis</name>
    <dbReference type="NCBI Taxonomy" id="3870"/>
    <lineage>
        <taxon>Eukaryota</taxon>
        <taxon>Viridiplantae</taxon>
        <taxon>Streptophyta</taxon>
        <taxon>Embryophyta</taxon>
        <taxon>Tracheophyta</taxon>
        <taxon>Spermatophyta</taxon>
        <taxon>Magnoliopsida</taxon>
        <taxon>eudicotyledons</taxon>
        <taxon>Gunneridae</taxon>
        <taxon>Pentapetalae</taxon>
        <taxon>rosids</taxon>
        <taxon>fabids</taxon>
        <taxon>Fabales</taxon>
        <taxon>Fabaceae</taxon>
        <taxon>Papilionoideae</taxon>
        <taxon>50 kb inversion clade</taxon>
        <taxon>genistoids sensu lato</taxon>
        <taxon>core genistoids</taxon>
        <taxon>Genisteae</taxon>
        <taxon>Lupinus</taxon>
    </lineage>
</organism>
<proteinExistence type="predicted"/>
<comment type="caution">
    <text evidence="2">The sequence shown here is derived from an EMBL/GenBank/DDBJ whole genome shotgun (WGS) entry which is preliminary data.</text>
</comment>
<protein>
    <submittedName>
        <fullName evidence="2">Uncharacterized protein</fullName>
    </submittedName>
</protein>